<evidence type="ECO:0000313" key="2">
    <source>
        <dbReference type="EMBL" id="KIK53853.1"/>
    </source>
</evidence>
<accession>A0A0D0CFX6</accession>
<sequence length="137" mass="15018">MSSICQTDCAGSAILSTLTFGASMDDTLGAAFIGYSFCCTIFGILTAQVSNYYEQYAVDPLALKIVVGLVWTLETLQVALISHGVYHYTVTLFGSYISILKEHILWSLVTSGFVAAISGSIVKTYFIIRVWRSMYLI</sequence>
<proteinExistence type="predicted"/>
<keyword evidence="3" id="KW-1185">Reference proteome</keyword>
<dbReference type="Proteomes" id="UP000053593">
    <property type="component" value="Unassembled WGS sequence"/>
</dbReference>
<organism evidence="2 3">
    <name type="scientific">Collybiopsis luxurians FD-317 M1</name>
    <dbReference type="NCBI Taxonomy" id="944289"/>
    <lineage>
        <taxon>Eukaryota</taxon>
        <taxon>Fungi</taxon>
        <taxon>Dikarya</taxon>
        <taxon>Basidiomycota</taxon>
        <taxon>Agaricomycotina</taxon>
        <taxon>Agaricomycetes</taxon>
        <taxon>Agaricomycetidae</taxon>
        <taxon>Agaricales</taxon>
        <taxon>Marasmiineae</taxon>
        <taxon>Omphalotaceae</taxon>
        <taxon>Collybiopsis</taxon>
        <taxon>Collybiopsis luxurians</taxon>
    </lineage>
</organism>
<evidence type="ECO:0000256" key="1">
    <source>
        <dbReference type="SAM" id="Phobius"/>
    </source>
</evidence>
<gene>
    <name evidence="2" type="ORF">GYMLUDRAFT_923965</name>
</gene>
<feature type="transmembrane region" description="Helical" evidence="1">
    <location>
        <begin position="61"/>
        <end position="84"/>
    </location>
</feature>
<dbReference type="OrthoDB" id="2535105at2759"/>
<keyword evidence="1" id="KW-0812">Transmembrane</keyword>
<name>A0A0D0CFX6_9AGAR</name>
<keyword evidence="1" id="KW-0472">Membrane</keyword>
<reference evidence="2 3" key="1">
    <citation type="submission" date="2014-04" db="EMBL/GenBank/DDBJ databases">
        <title>Evolutionary Origins and Diversification of the Mycorrhizal Mutualists.</title>
        <authorList>
            <consortium name="DOE Joint Genome Institute"/>
            <consortium name="Mycorrhizal Genomics Consortium"/>
            <person name="Kohler A."/>
            <person name="Kuo A."/>
            <person name="Nagy L.G."/>
            <person name="Floudas D."/>
            <person name="Copeland A."/>
            <person name="Barry K.W."/>
            <person name="Cichocki N."/>
            <person name="Veneault-Fourrey C."/>
            <person name="LaButti K."/>
            <person name="Lindquist E.A."/>
            <person name="Lipzen A."/>
            <person name="Lundell T."/>
            <person name="Morin E."/>
            <person name="Murat C."/>
            <person name="Riley R."/>
            <person name="Ohm R."/>
            <person name="Sun H."/>
            <person name="Tunlid A."/>
            <person name="Henrissat B."/>
            <person name="Grigoriev I.V."/>
            <person name="Hibbett D.S."/>
            <person name="Martin F."/>
        </authorList>
    </citation>
    <scope>NUCLEOTIDE SEQUENCE [LARGE SCALE GENOMIC DNA]</scope>
    <source>
        <strain evidence="2 3">FD-317 M1</strain>
    </source>
</reference>
<dbReference type="AlphaFoldDB" id="A0A0D0CFX6"/>
<dbReference type="EMBL" id="KN834823">
    <property type="protein sequence ID" value="KIK53853.1"/>
    <property type="molecule type" value="Genomic_DNA"/>
</dbReference>
<evidence type="ECO:0000313" key="3">
    <source>
        <dbReference type="Proteomes" id="UP000053593"/>
    </source>
</evidence>
<keyword evidence="1" id="KW-1133">Transmembrane helix</keyword>
<feature type="transmembrane region" description="Helical" evidence="1">
    <location>
        <begin position="28"/>
        <end position="49"/>
    </location>
</feature>
<protein>
    <submittedName>
        <fullName evidence="2">Unplaced genomic scaffold GYMLUscaffold_75, whole genome shotgun sequence</fullName>
    </submittedName>
</protein>
<feature type="transmembrane region" description="Helical" evidence="1">
    <location>
        <begin position="104"/>
        <end position="128"/>
    </location>
</feature>
<dbReference type="HOGENOM" id="CLU_046025_16_1_1"/>